<accession>A0A0P7X5A8</accession>
<dbReference type="SUPFAM" id="SSF53218">
    <property type="entry name" value="Molybdenum cofactor biosynthesis proteins"/>
    <property type="match status" value="1"/>
</dbReference>
<dbReference type="InterPro" id="IPR036425">
    <property type="entry name" value="MoaB/Mog-like_dom_sf"/>
</dbReference>
<organism evidence="3 4">
    <name type="scientific">Roseibaca calidilacus</name>
    <dbReference type="NCBI Taxonomy" id="1666912"/>
    <lineage>
        <taxon>Bacteria</taxon>
        <taxon>Pseudomonadati</taxon>
        <taxon>Pseudomonadota</taxon>
        <taxon>Alphaproteobacteria</taxon>
        <taxon>Rhodobacterales</taxon>
        <taxon>Paracoccaceae</taxon>
        <taxon>Roseinatronobacter</taxon>
    </lineage>
</organism>
<evidence type="ECO:0000313" key="4">
    <source>
        <dbReference type="Proteomes" id="UP000050413"/>
    </source>
</evidence>
<evidence type="ECO:0000313" key="2">
    <source>
        <dbReference type="EMBL" id="CUX81810.1"/>
    </source>
</evidence>
<evidence type="ECO:0000313" key="3">
    <source>
        <dbReference type="EMBL" id="KPP95727.1"/>
    </source>
</evidence>
<dbReference type="EMBL" id="LJSG01000002">
    <property type="protein sequence ID" value="KPP95727.1"/>
    <property type="molecule type" value="Genomic_DNA"/>
</dbReference>
<dbReference type="EMBL" id="FBYC01000004">
    <property type="protein sequence ID" value="CUX81810.1"/>
    <property type="molecule type" value="Genomic_DNA"/>
</dbReference>
<keyword evidence="3" id="KW-0808">Transferase</keyword>
<dbReference type="OrthoDB" id="9779263at2"/>
<sequence length="334" mass="34312">MRFGPVSLDEALGAVLAHSLALPDGRLRKGCRLDLPEIARLRAAGVTDLVVARPDPGDMPEDDAALAVAHAVVRDGAGLSLRAVGTGRVNIVADVPGLVGLDADAIHAVNAVDAAITLATLPPLMRVEAGTMVATVKIIPYAVAGAAVAHAARAATDALSLHRPTISRAALILTRAGGAEPGEKGARVTADRLARLGVAMDPARVVDHDANALAQALQDAHAPLVLILTGSATSDLHDTAPEALRRAGGHVHHFGMPVDPGNLLFLGNLRGRSVIGLPGCAKSPALNGADWVLERVLCGITVTASDIMRMGVGGLLTEIPSRPRPRRQGERGAE</sequence>
<dbReference type="RefSeq" id="WP_072246193.1">
    <property type="nucleotide sequence ID" value="NZ_FBYC01000004.1"/>
</dbReference>
<dbReference type="SMART" id="SM00852">
    <property type="entry name" value="MoCF_biosynth"/>
    <property type="match status" value="1"/>
</dbReference>
<comment type="caution">
    <text evidence="3">The sequence shown here is derived from an EMBL/GenBank/DDBJ whole genome shotgun (WGS) entry which is preliminary data.</text>
</comment>
<dbReference type="InterPro" id="IPR001453">
    <property type="entry name" value="MoaB/Mog_dom"/>
</dbReference>
<dbReference type="AlphaFoldDB" id="A0A0P7X5A8"/>
<dbReference type="PATRIC" id="fig|1666912.4.peg.1839"/>
<reference evidence="2 5" key="2">
    <citation type="submission" date="2016-01" db="EMBL/GenBank/DDBJ databases">
        <authorList>
            <person name="Varghese N."/>
        </authorList>
    </citation>
    <scope>NUCLEOTIDE SEQUENCE [LARGE SCALE GENOMIC DNA]</scope>
    <source>
        <strain evidence="2 5">HL-91</strain>
    </source>
</reference>
<dbReference type="GO" id="GO:0061602">
    <property type="term" value="F:molybdenum cofactor cytidylyltransferase activity"/>
    <property type="evidence" value="ECO:0007669"/>
    <property type="project" value="UniProtKB-EC"/>
</dbReference>
<dbReference type="Proteomes" id="UP000050413">
    <property type="component" value="Unassembled WGS sequence"/>
</dbReference>
<keyword evidence="3" id="KW-0548">Nucleotidyltransferase</keyword>
<dbReference type="Gene3D" id="3.40.980.10">
    <property type="entry name" value="MoaB/Mog-like domain"/>
    <property type="match status" value="1"/>
</dbReference>
<gene>
    <name evidence="3" type="primary">mocA</name>
    <name evidence="2" type="ORF">Ga0058931_1993</name>
    <name evidence="3" type="ORF">HLUCCA05_03405</name>
</gene>
<reference evidence="3 4" key="1">
    <citation type="submission" date="2015-09" db="EMBL/GenBank/DDBJ databases">
        <title>Identification and resolution of microdiversity through metagenomic sequencing of parallel consortia.</title>
        <authorList>
            <person name="Nelson W.C."/>
            <person name="Romine M.F."/>
            <person name="Lindemann S.R."/>
        </authorList>
    </citation>
    <scope>NUCLEOTIDE SEQUENCE [LARGE SCALE GENOMIC DNA]</scope>
    <source>
        <strain evidence="3">HL-91</strain>
    </source>
</reference>
<keyword evidence="5" id="KW-1185">Reference proteome</keyword>
<dbReference type="CDD" id="cd03522">
    <property type="entry name" value="MoeA_like"/>
    <property type="match status" value="1"/>
</dbReference>
<evidence type="ECO:0000313" key="5">
    <source>
        <dbReference type="Proteomes" id="UP000182045"/>
    </source>
</evidence>
<dbReference type="EC" id="2.7.7.76" evidence="3"/>
<dbReference type="UniPathway" id="UPA00344"/>
<protein>
    <submittedName>
        <fullName evidence="3">Molybdenum cofactor cytidylyltransferase</fullName>
        <ecNumber evidence="3">2.7.7.76</ecNumber>
    </submittedName>
</protein>
<evidence type="ECO:0000259" key="1">
    <source>
        <dbReference type="SMART" id="SM00852"/>
    </source>
</evidence>
<dbReference type="STRING" id="1666912.Ga0058931_1993"/>
<dbReference type="Proteomes" id="UP000182045">
    <property type="component" value="Unassembled WGS sequence"/>
</dbReference>
<feature type="domain" description="MoaB/Mog" evidence="1">
    <location>
        <begin position="170"/>
        <end position="298"/>
    </location>
</feature>
<name>A0A0P7X5A8_9RHOB</name>
<proteinExistence type="predicted"/>